<dbReference type="InterPro" id="IPR017451">
    <property type="entry name" value="F-box-assoc_interact_dom"/>
</dbReference>
<dbReference type="OrthoDB" id="1406014at2759"/>
<dbReference type="CDD" id="cd22157">
    <property type="entry name" value="F-box_AtFBW1-like"/>
    <property type="match status" value="1"/>
</dbReference>
<proteinExistence type="predicted"/>
<feature type="domain" description="F-box" evidence="1">
    <location>
        <begin position="17"/>
        <end position="58"/>
    </location>
</feature>
<dbReference type="EMBL" id="DF973229">
    <property type="protein sequence ID" value="GAU21439.1"/>
    <property type="molecule type" value="Genomic_DNA"/>
</dbReference>
<accession>A0A2Z6MR05</accession>
<dbReference type="Pfam" id="PF08268">
    <property type="entry name" value="FBA_3"/>
    <property type="match status" value="1"/>
</dbReference>
<dbReference type="Proteomes" id="UP000242715">
    <property type="component" value="Unassembled WGS sequence"/>
</dbReference>
<gene>
    <name evidence="2" type="ORF">TSUD_32700</name>
</gene>
<keyword evidence="3" id="KW-1185">Reference proteome</keyword>
<dbReference type="SUPFAM" id="SSF81383">
    <property type="entry name" value="F-box domain"/>
    <property type="match status" value="1"/>
</dbReference>
<dbReference type="PANTHER" id="PTHR31672">
    <property type="entry name" value="BNACNNG10540D PROTEIN"/>
    <property type="match status" value="1"/>
</dbReference>
<organism evidence="2 3">
    <name type="scientific">Trifolium subterraneum</name>
    <name type="common">Subterranean clover</name>
    <dbReference type="NCBI Taxonomy" id="3900"/>
    <lineage>
        <taxon>Eukaryota</taxon>
        <taxon>Viridiplantae</taxon>
        <taxon>Streptophyta</taxon>
        <taxon>Embryophyta</taxon>
        <taxon>Tracheophyta</taxon>
        <taxon>Spermatophyta</taxon>
        <taxon>Magnoliopsida</taxon>
        <taxon>eudicotyledons</taxon>
        <taxon>Gunneridae</taxon>
        <taxon>Pentapetalae</taxon>
        <taxon>rosids</taxon>
        <taxon>fabids</taxon>
        <taxon>Fabales</taxon>
        <taxon>Fabaceae</taxon>
        <taxon>Papilionoideae</taxon>
        <taxon>50 kb inversion clade</taxon>
        <taxon>NPAAA clade</taxon>
        <taxon>Hologalegina</taxon>
        <taxon>IRL clade</taxon>
        <taxon>Trifolieae</taxon>
        <taxon>Trifolium</taxon>
    </lineage>
</organism>
<dbReference type="NCBIfam" id="TIGR01640">
    <property type="entry name" value="F_box_assoc_1"/>
    <property type="match status" value="1"/>
</dbReference>
<sequence length="230" mass="26427">MRPMIDETSAVNYVPTLPYDLVEEEILSRLPVKFLLQIRCVCKSWNSLISDPRFAKKHLSMSTMLRFHFVRCSSLLGRNTVASCPPQCIFTTDVTQLEYPSYNFDYPRRHVIVGSCNGILCLANVLFVDDSYVVILWNPSLRKVKELPQPRYPNLSSISYAFGYDIVRDNYKVVAVLWYNVYDNSGDLLEKAVVMINTLGTNFWKNTKEFPFNSRIVHNESGIFVSGTIN</sequence>
<evidence type="ECO:0000313" key="2">
    <source>
        <dbReference type="EMBL" id="GAU21439.1"/>
    </source>
</evidence>
<reference evidence="3" key="1">
    <citation type="journal article" date="2017" name="Front. Plant Sci.">
        <title>Climate Clever Clovers: New Paradigm to Reduce the Environmental Footprint of Ruminants by Breeding Low Methanogenic Forages Utilizing Haplotype Variation.</title>
        <authorList>
            <person name="Kaur P."/>
            <person name="Appels R."/>
            <person name="Bayer P.E."/>
            <person name="Keeble-Gagnere G."/>
            <person name="Wang J."/>
            <person name="Hirakawa H."/>
            <person name="Shirasawa K."/>
            <person name="Vercoe P."/>
            <person name="Stefanova K."/>
            <person name="Durmic Z."/>
            <person name="Nichols P."/>
            <person name="Revell C."/>
            <person name="Isobe S.N."/>
            <person name="Edwards D."/>
            <person name="Erskine W."/>
        </authorList>
    </citation>
    <scope>NUCLEOTIDE SEQUENCE [LARGE SCALE GENOMIC DNA]</scope>
    <source>
        <strain evidence="3">cv. Daliak</strain>
    </source>
</reference>
<evidence type="ECO:0000313" key="3">
    <source>
        <dbReference type="Proteomes" id="UP000242715"/>
    </source>
</evidence>
<dbReference type="InterPro" id="IPR001810">
    <property type="entry name" value="F-box_dom"/>
</dbReference>
<name>A0A2Z6MR05_TRISU</name>
<dbReference type="PANTHER" id="PTHR31672:SF13">
    <property type="entry name" value="F-BOX PROTEIN CPR30-LIKE"/>
    <property type="match status" value="1"/>
</dbReference>
<dbReference type="Gene3D" id="1.20.1280.50">
    <property type="match status" value="1"/>
</dbReference>
<dbReference type="InterPro" id="IPR050796">
    <property type="entry name" value="SCF_F-box_component"/>
</dbReference>
<dbReference type="AlphaFoldDB" id="A0A2Z6MR05"/>
<dbReference type="InterPro" id="IPR013187">
    <property type="entry name" value="F-box-assoc_dom_typ3"/>
</dbReference>
<evidence type="ECO:0000259" key="1">
    <source>
        <dbReference type="SMART" id="SM00256"/>
    </source>
</evidence>
<dbReference type="Pfam" id="PF00646">
    <property type="entry name" value="F-box"/>
    <property type="match status" value="1"/>
</dbReference>
<dbReference type="InterPro" id="IPR036047">
    <property type="entry name" value="F-box-like_dom_sf"/>
</dbReference>
<dbReference type="SMART" id="SM00256">
    <property type="entry name" value="FBOX"/>
    <property type="match status" value="1"/>
</dbReference>
<protein>
    <recommendedName>
        <fullName evidence="1">F-box domain-containing protein</fullName>
    </recommendedName>
</protein>